<accession>A0A482VW87</accession>
<name>A0A482VW87_ASBVE</name>
<evidence type="ECO:0000313" key="1">
    <source>
        <dbReference type="EMBL" id="RZC37034.1"/>
    </source>
</evidence>
<organism evidence="1 2">
    <name type="scientific">Asbolus verrucosus</name>
    <name type="common">Desert ironclad beetle</name>
    <dbReference type="NCBI Taxonomy" id="1661398"/>
    <lineage>
        <taxon>Eukaryota</taxon>
        <taxon>Metazoa</taxon>
        <taxon>Ecdysozoa</taxon>
        <taxon>Arthropoda</taxon>
        <taxon>Hexapoda</taxon>
        <taxon>Insecta</taxon>
        <taxon>Pterygota</taxon>
        <taxon>Neoptera</taxon>
        <taxon>Endopterygota</taxon>
        <taxon>Coleoptera</taxon>
        <taxon>Polyphaga</taxon>
        <taxon>Cucujiformia</taxon>
        <taxon>Tenebrionidae</taxon>
        <taxon>Pimeliinae</taxon>
        <taxon>Asbolus</taxon>
    </lineage>
</organism>
<sequence>MLLYWLRKTLKTPSSGAAYTICP</sequence>
<dbReference type="Proteomes" id="UP000292052">
    <property type="component" value="Unassembled WGS sequence"/>
</dbReference>
<proteinExistence type="predicted"/>
<gene>
    <name evidence="1" type="ORF">BDFB_003188</name>
</gene>
<comment type="caution">
    <text evidence="1">The sequence shown here is derived from an EMBL/GenBank/DDBJ whole genome shotgun (WGS) entry which is preliminary data.</text>
</comment>
<protein>
    <submittedName>
        <fullName evidence="1">Uncharacterized protein</fullName>
    </submittedName>
</protein>
<dbReference type="AlphaFoldDB" id="A0A482VW87"/>
<dbReference type="EMBL" id="QDEB01056371">
    <property type="protein sequence ID" value="RZC37034.1"/>
    <property type="molecule type" value="Genomic_DNA"/>
</dbReference>
<reference evidence="1 2" key="1">
    <citation type="submission" date="2017-03" db="EMBL/GenBank/DDBJ databases">
        <title>Genome of the blue death feigning beetle - Asbolus verrucosus.</title>
        <authorList>
            <person name="Rider S.D."/>
        </authorList>
    </citation>
    <scope>NUCLEOTIDE SEQUENCE [LARGE SCALE GENOMIC DNA]</scope>
    <source>
        <strain evidence="1">Butters</strain>
        <tissue evidence="1">Head and leg muscle</tissue>
    </source>
</reference>
<evidence type="ECO:0000313" key="2">
    <source>
        <dbReference type="Proteomes" id="UP000292052"/>
    </source>
</evidence>
<keyword evidence="2" id="KW-1185">Reference proteome</keyword>